<evidence type="ECO:0000256" key="4">
    <source>
        <dbReference type="ARBA" id="ARBA00023002"/>
    </source>
</evidence>
<evidence type="ECO:0000256" key="3">
    <source>
        <dbReference type="ARBA" id="ARBA00022827"/>
    </source>
</evidence>
<evidence type="ECO:0000256" key="6">
    <source>
        <dbReference type="SAM" id="Coils"/>
    </source>
</evidence>
<keyword evidence="2 5" id="KW-0285">Flavoprotein</keyword>
<evidence type="ECO:0000313" key="8">
    <source>
        <dbReference type="EMBL" id="SJZ76259.1"/>
    </source>
</evidence>
<comment type="cofactor">
    <cofactor evidence="5">
        <name>FAD</name>
        <dbReference type="ChEBI" id="CHEBI:57692"/>
    </cofactor>
    <text evidence="5">Binds 1 FAD per subunit.</text>
</comment>
<dbReference type="RefSeq" id="WP_078693972.1">
    <property type="nucleotide sequence ID" value="NZ_FUWX01000010.1"/>
</dbReference>
<dbReference type="SUPFAM" id="SSF51905">
    <property type="entry name" value="FAD/NAD(P)-binding domain"/>
    <property type="match status" value="1"/>
</dbReference>
<dbReference type="SUPFAM" id="SSF55136">
    <property type="entry name" value="Probable bacterial effector-binding domain"/>
    <property type="match status" value="1"/>
</dbReference>
<keyword evidence="4 5" id="KW-0560">Oxidoreductase</keyword>
<comment type="cofactor">
    <cofactor evidence="5">
        <name>FMN</name>
        <dbReference type="ChEBI" id="CHEBI:58210"/>
    </cofactor>
    <text evidence="5">Binds 1 or 2 FMN covalently per subunit.</text>
</comment>
<dbReference type="SMART" id="SM00422">
    <property type="entry name" value="HTH_MERR"/>
    <property type="match status" value="1"/>
</dbReference>
<organism evidence="8 9">
    <name type="scientific">Cetobacterium ceti</name>
    <dbReference type="NCBI Taxonomy" id="180163"/>
    <lineage>
        <taxon>Bacteria</taxon>
        <taxon>Fusobacteriati</taxon>
        <taxon>Fusobacteriota</taxon>
        <taxon>Fusobacteriia</taxon>
        <taxon>Fusobacteriales</taxon>
        <taxon>Fusobacteriaceae</taxon>
        <taxon>Cetobacterium</taxon>
    </lineage>
</organism>
<proteinExistence type="inferred from homology"/>
<dbReference type="Gene3D" id="3.90.1010.20">
    <property type="match status" value="1"/>
</dbReference>
<dbReference type="Gene3D" id="3.90.700.10">
    <property type="entry name" value="Succinate dehydrogenase/fumarate reductase flavoprotein, catalytic domain"/>
    <property type="match status" value="1"/>
</dbReference>
<evidence type="ECO:0000259" key="7">
    <source>
        <dbReference type="PROSITE" id="PS50937"/>
    </source>
</evidence>
<dbReference type="GO" id="GO:0010181">
    <property type="term" value="F:FMN binding"/>
    <property type="evidence" value="ECO:0007669"/>
    <property type="project" value="InterPro"/>
</dbReference>
<evidence type="ECO:0000313" key="9">
    <source>
        <dbReference type="Proteomes" id="UP000191153"/>
    </source>
</evidence>
<dbReference type="NCBIfam" id="TIGR01813">
    <property type="entry name" value="flavo_cyto_c"/>
    <property type="match status" value="1"/>
</dbReference>
<dbReference type="Gene3D" id="1.10.1660.10">
    <property type="match status" value="1"/>
</dbReference>
<sequence length="833" mass="93922">MEKKLYSIGEICTITNLSRKTLRHYDNIDLLKPDFVNPKNNYRFYSEYQILKLQIILALKDNGFSLEEIKKEFLCKNNKSLHNFIEKYKHKIEKIDENIEELKKNKKNIENILKIFQFQDLEKITLKKFDERFFYSLEGVGDSKLNISFMDIFKIIQSSITSGNGYLGKKIKNNSNKSFLLFKNDIYLDKKEKILAGEFITIRYRNSNRDQALNKITEYIKNNNIEIEDVIYEIEIVNSFLTNKEIEYITEIQIPIKKGKLMHYNLKNGKFIGCGKGYGGEIKSEITIENGKIVNIQFISHNETKIISDPAFENIPSLIIKTNSILVPNVSGCSMSSRGIRESVKNALIEAGENSELLELQLLEAENLEKIKHGNNKKIIRPIETFDVVIIGAGGAGLSAAIAAANRGLKTVVLEKMSSVGGNTLISMGGINIPENSVQISKDIKDSKDIFKEDILKGGDFKNSPMLLDIFVNNALDTFNWLKEFVKVEFKDELIHFGGHSVPRAAVFKGKYGIELISKLRAKALLLGVEIKTDVFCESLIEDFDKVVGVVGKIENTPVKFYGKEGVILATGGFSGNIELRKKYNPNLDERYKTTNISSITGDGHIMSEKIGADFTQMEYIQTFPISNPETGELSHVGGTRFDGAILVNKNGDRFVEELERRDVVSEAILNQENGVAYLVWSKEIESLVNRTEKNKEEVERLKNSKLFHKGDSLIECGEYFGLNLENLSKTIDKYNTFVENKKDLDFNRRGDLVEIKDGPFYIQQVAPAVHHTMGGLKIDENCRVLNKNNEPITGLYAAGEIVGGLHGTNRLGGNAITEVIVFGKKAGENIGK</sequence>
<dbReference type="PRINTS" id="PR00411">
    <property type="entry name" value="PNDRDTASEI"/>
</dbReference>
<protein>
    <recommendedName>
        <fullName evidence="5">Urocanate reductase</fullName>
        <ecNumber evidence="5">1.3.99.33</ecNumber>
    </recommendedName>
</protein>
<evidence type="ECO:0000256" key="2">
    <source>
        <dbReference type="ARBA" id="ARBA00022630"/>
    </source>
</evidence>
<dbReference type="Pfam" id="PF00890">
    <property type="entry name" value="FAD_binding_2"/>
    <property type="match status" value="1"/>
</dbReference>
<dbReference type="GO" id="GO:0016491">
    <property type="term" value="F:oxidoreductase activity"/>
    <property type="evidence" value="ECO:0007669"/>
    <property type="project" value="UniProtKB-KW"/>
</dbReference>
<evidence type="ECO:0000256" key="1">
    <source>
        <dbReference type="ARBA" id="ARBA00008040"/>
    </source>
</evidence>
<dbReference type="GO" id="GO:0003677">
    <property type="term" value="F:DNA binding"/>
    <property type="evidence" value="ECO:0007669"/>
    <property type="project" value="InterPro"/>
</dbReference>
<keyword evidence="3 5" id="KW-0274">FAD</keyword>
<dbReference type="InterPro" id="IPR009061">
    <property type="entry name" value="DNA-bd_dom_put_sf"/>
</dbReference>
<dbReference type="InterPro" id="IPR036188">
    <property type="entry name" value="FAD/NAD-bd_sf"/>
</dbReference>
<dbReference type="Gene3D" id="3.20.80.10">
    <property type="entry name" value="Regulatory factor, effector binding domain"/>
    <property type="match status" value="1"/>
</dbReference>
<feature type="domain" description="HTH merR-type" evidence="7">
    <location>
        <begin position="5"/>
        <end position="75"/>
    </location>
</feature>
<dbReference type="GO" id="GO:0006355">
    <property type="term" value="P:regulation of DNA-templated transcription"/>
    <property type="evidence" value="ECO:0007669"/>
    <property type="project" value="InterPro"/>
</dbReference>
<dbReference type="InterPro" id="IPR050315">
    <property type="entry name" value="FAD-oxidoreductase_2"/>
</dbReference>
<dbReference type="OrthoDB" id="9806724at2"/>
<dbReference type="AlphaFoldDB" id="A0A1T4NAG5"/>
<comment type="similarity">
    <text evidence="1 5">Belongs to the FAD-dependent oxidoreductase 2 family. FRD/SDH subfamily.</text>
</comment>
<keyword evidence="6" id="KW-0175">Coiled coil</keyword>
<dbReference type="Pfam" id="PF04205">
    <property type="entry name" value="FMN_bind"/>
    <property type="match status" value="1"/>
</dbReference>
<dbReference type="PANTHER" id="PTHR43400:SF7">
    <property type="entry name" value="FAD-DEPENDENT OXIDOREDUCTASE 2 FAD BINDING DOMAIN-CONTAINING PROTEIN"/>
    <property type="match status" value="1"/>
</dbReference>
<keyword evidence="9" id="KW-1185">Reference proteome</keyword>
<evidence type="ECO:0000256" key="5">
    <source>
        <dbReference type="RuleBase" id="RU366062"/>
    </source>
</evidence>
<dbReference type="InterPro" id="IPR007329">
    <property type="entry name" value="FMN-bd"/>
</dbReference>
<feature type="coiled-coil region" evidence="6">
    <location>
        <begin position="85"/>
        <end position="119"/>
    </location>
</feature>
<dbReference type="Proteomes" id="UP000191153">
    <property type="component" value="Unassembled WGS sequence"/>
</dbReference>
<dbReference type="InterPro" id="IPR010960">
    <property type="entry name" value="Flavocytochrome_c"/>
</dbReference>
<dbReference type="InterPro" id="IPR011256">
    <property type="entry name" value="Reg_factor_effector_dom_sf"/>
</dbReference>
<dbReference type="SUPFAM" id="SSF46955">
    <property type="entry name" value="Putative DNA-binding domain"/>
    <property type="match status" value="1"/>
</dbReference>
<dbReference type="PANTHER" id="PTHR43400">
    <property type="entry name" value="FUMARATE REDUCTASE"/>
    <property type="match status" value="1"/>
</dbReference>
<dbReference type="CDD" id="cd01107">
    <property type="entry name" value="HTH_BmrR"/>
    <property type="match status" value="1"/>
</dbReference>
<dbReference type="PROSITE" id="PS50937">
    <property type="entry name" value="HTH_MERR_2"/>
    <property type="match status" value="1"/>
</dbReference>
<dbReference type="GO" id="GO:0016020">
    <property type="term" value="C:membrane"/>
    <property type="evidence" value="ECO:0007669"/>
    <property type="project" value="InterPro"/>
</dbReference>
<name>A0A1T4NAG5_9FUSO</name>
<gene>
    <name evidence="8" type="ORF">SAMN02745174_01483</name>
</gene>
<dbReference type="Pfam" id="PF13411">
    <property type="entry name" value="MerR_1"/>
    <property type="match status" value="1"/>
</dbReference>
<dbReference type="SMART" id="SM00900">
    <property type="entry name" value="FMN_bind"/>
    <property type="match status" value="1"/>
</dbReference>
<dbReference type="InterPro" id="IPR003953">
    <property type="entry name" value="FAD-dep_OxRdtase_2_FAD-bd"/>
</dbReference>
<comment type="catalytic activity">
    <reaction evidence="5">
        <text>dihydrourocanate + A = urocanate + AH2</text>
        <dbReference type="Rhea" id="RHEA:36059"/>
        <dbReference type="ChEBI" id="CHEBI:13193"/>
        <dbReference type="ChEBI" id="CHEBI:17499"/>
        <dbReference type="ChEBI" id="CHEBI:27247"/>
        <dbReference type="ChEBI" id="CHEBI:72991"/>
        <dbReference type="EC" id="1.3.99.33"/>
    </reaction>
</comment>
<accession>A0A1T4NAG5</accession>
<dbReference type="InterPro" id="IPR027477">
    <property type="entry name" value="Succ_DH/fumarate_Rdtase_cat_sf"/>
</dbReference>
<reference evidence="8 9" key="1">
    <citation type="submission" date="2017-02" db="EMBL/GenBank/DDBJ databases">
        <authorList>
            <person name="Peterson S.W."/>
        </authorList>
    </citation>
    <scope>NUCLEOTIDE SEQUENCE [LARGE SCALE GENOMIC DNA]</scope>
    <source>
        <strain evidence="8 9">ATCC 700028</strain>
    </source>
</reference>
<dbReference type="InterPro" id="IPR000551">
    <property type="entry name" value="MerR-type_HTH_dom"/>
</dbReference>
<dbReference type="SUPFAM" id="SSF56425">
    <property type="entry name" value="Succinate dehydrogenase/fumarate reductase flavoprotein, catalytic domain"/>
    <property type="match status" value="1"/>
</dbReference>
<dbReference type="EMBL" id="FUWX01000010">
    <property type="protein sequence ID" value="SJZ76259.1"/>
    <property type="molecule type" value="Genomic_DNA"/>
</dbReference>
<dbReference type="STRING" id="180163.SAMN02745174_01483"/>
<dbReference type="Gene3D" id="3.50.50.60">
    <property type="entry name" value="FAD/NAD(P)-binding domain"/>
    <property type="match status" value="1"/>
</dbReference>
<dbReference type="EC" id="1.3.99.33" evidence="5"/>
<dbReference type="PRINTS" id="PR00368">
    <property type="entry name" value="FADPNR"/>
</dbReference>